<dbReference type="AlphaFoldDB" id="H0UQZ6"/>
<sequence>MSQDSEDRTPSRGIRHLVGKAVHLFSMINEGDRILIGLSGGKDSLLLSLCLKELQRRSPVRFELQACFIDPTNGEWNLSPFMEFSSLLGIPLTVVNHATFSIIEARGESNPCSLCANLRRGILASKALQVGCNVVALGHHLDDAMETAFMNLLMAGRFKSFDPAMTMSRTGIRVIRPMILIREKAIEGEMRRLGLKPMAPACPLVEKGTKRSEVKDLLSSLEAQTPGLGGNLLNALLSIPSPFGWGKPHENP</sequence>
<dbReference type="GO" id="GO:0008033">
    <property type="term" value="P:tRNA processing"/>
    <property type="evidence" value="ECO:0007669"/>
    <property type="project" value="InterPro"/>
</dbReference>
<feature type="domain" description="tRNA(Ile)-lysidine/2-thiocytidine synthase N-terminal" evidence="3">
    <location>
        <begin position="34"/>
        <end position="191"/>
    </location>
</feature>
<feature type="binding site" evidence="2">
    <location>
        <position position="138"/>
    </location>
    <ligand>
        <name>ATP</name>
        <dbReference type="ChEBI" id="CHEBI:30616"/>
    </ligand>
</feature>
<feature type="binding site" evidence="2">
    <location>
        <position position="43"/>
    </location>
    <ligand>
        <name>ATP</name>
        <dbReference type="ChEBI" id="CHEBI:30616"/>
    </ligand>
</feature>
<keyword evidence="5" id="KW-1185">Reference proteome</keyword>
<keyword evidence="1" id="KW-0808">Transferase</keyword>
<dbReference type="Proteomes" id="UP000005730">
    <property type="component" value="Chromosome"/>
</dbReference>
<reference evidence="4 5" key="1">
    <citation type="submission" date="2011-10" db="EMBL/GenBank/DDBJ databases">
        <title>The Noncontiguous Finished genome of Thermanaerovibrio velox DSM 12556.</title>
        <authorList>
            <consortium name="US DOE Joint Genome Institute (JGI-PGF)"/>
            <person name="Lucas S."/>
            <person name="Copeland A."/>
            <person name="Lapidus A."/>
            <person name="Glavina del Rio T."/>
            <person name="Dalin E."/>
            <person name="Tice H."/>
            <person name="Bruce D."/>
            <person name="Goodwin L."/>
            <person name="Pitluck S."/>
            <person name="Peters L."/>
            <person name="Mikhailova N."/>
            <person name="Teshima H."/>
            <person name="Kyrpides N."/>
            <person name="Mavromatis K."/>
            <person name="Ivanova N."/>
            <person name="Markowitz V."/>
            <person name="Cheng J.-F."/>
            <person name="Hugenholtz P."/>
            <person name="Woyke T."/>
            <person name="Wu D."/>
            <person name="Spring S."/>
            <person name="Brambilla E.-M."/>
            <person name="Klenk H.-P."/>
            <person name="Eisen J.A."/>
        </authorList>
    </citation>
    <scope>NUCLEOTIDE SEQUENCE [LARGE SCALE GENOMIC DNA]</scope>
    <source>
        <strain evidence="4 5">DSM 12556</strain>
    </source>
</reference>
<dbReference type="CDD" id="cd24138">
    <property type="entry name" value="TtcA-like"/>
    <property type="match status" value="1"/>
</dbReference>
<dbReference type="PANTHER" id="PTHR43686">
    <property type="entry name" value="SULFURTRANSFERASE-RELATED"/>
    <property type="match status" value="1"/>
</dbReference>
<dbReference type="SUPFAM" id="SSF52402">
    <property type="entry name" value="Adenine nucleotide alpha hydrolases-like"/>
    <property type="match status" value="1"/>
</dbReference>
<dbReference type="PIRSF" id="PIRSF004976">
    <property type="entry name" value="ATPase_YdaO"/>
    <property type="match status" value="1"/>
</dbReference>
<evidence type="ECO:0000256" key="1">
    <source>
        <dbReference type="ARBA" id="ARBA00022679"/>
    </source>
</evidence>
<dbReference type="EMBL" id="CM001377">
    <property type="protein sequence ID" value="EHM09825.1"/>
    <property type="molecule type" value="Genomic_DNA"/>
</dbReference>
<dbReference type="PANTHER" id="PTHR43686:SF1">
    <property type="entry name" value="AMINOTRAN_5 DOMAIN-CONTAINING PROTEIN"/>
    <property type="match status" value="1"/>
</dbReference>
<evidence type="ECO:0000313" key="4">
    <source>
        <dbReference type="EMBL" id="EHM09825.1"/>
    </source>
</evidence>
<dbReference type="eggNOG" id="COG0037">
    <property type="taxonomic scope" value="Bacteria"/>
</dbReference>
<proteinExistence type="predicted"/>
<protein>
    <submittedName>
        <fullName evidence="4">Putative ATPase of the PP-loop superfamily implicated in cell cycle control</fullName>
    </submittedName>
</protein>
<dbReference type="InterPro" id="IPR035107">
    <property type="entry name" value="tRNA_thiolation_TtcA_Ctu1"/>
</dbReference>
<dbReference type="Gene3D" id="3.40.50.620">
    <property type="entry name" value="HUPs"/>
    <property type="match status" value="1"/>
</dbReference>
<dbReference type="Pfam" id="PF01171">
    <property type="entry name" value="ATP_bind_3"/>
    <property type="match status" value="1"/>
</dbReference>
<keyword evidence="2" id="KW-0547">Nucleotide-binding</keyword>
<evidence type="ECO:0000259" key="3">
    <source>
        <dbReference type="Pfam" id="PF01171"/>
    </source>
</evidence>
<feature type="binding site" evidence="2">
    <location>
        <position position="143"/>
    </location>
    <ligand>
        <name>ATP</name>
        <dbReference type="ChEBI" id="CHEBI:30616"/>
    </ligand>
</feature>
<dbReference type="HOGENOM" id="CLU_026481_5_0_0"/>
<dbReference type="GO" id="GO:0005524">
    <property type="term" value="F:ATP binding"/>
    <property type="evidence" value="ECO:0007669"/>
    <property type="project" value="UniProtKB-KW"/>
</dbReference>
<keyword evidence="2" id="KW-0067">ATP-binding</keyword>
<dbReference type="STRING" id="926567.TheveDRAFT_0666"/>
<evidence type="ECO:0000256" key="2">
    <source>
        <dbReference type="PIRSR" id="PIRSR004976-51"/>
    </source>
</evidence>
<accession>H0UQZ6</accession>
<evidence type="ECO:0000313" key="5">
    <source>
        <dbReference type="Proteomes" id="UP000005730"/>
    </source>
</evidence>
<dbReference type="OrthoDB" id="9801054at2"/>
<dbReference type="RefSeq" id="WP_006583319.1">
    <property type="nucleotide sequence ID" value="NZ_CM001377.1"/>
</dbReference>
<dbReference type="InterPro" id="IPR014729">
    <property type="entry name" value="Rossmann-like_a/b/a_fold"/>
</dbReference>
<dbReference type="InterPro" id="IPR011063">
    <property type="entry name" value="TilS/TtcA_N"/>
</dbReference>
<feature type="binding site" evidence="2">
    <location>
        <position position="69"/>
    </location>
    <ligand>
        <name>ATP</name>
        <dbReference type="ChEBI" id="CHEBI:30616"/>
    </ligand>
</feature>
<gene>
    <name evidence="4" type="ORF">TheveDRAFT_0666</name>
</gene>
<name>H0UQZ6_9BACT</name>
<organism evidence="4 5">
    <name type="scientific">Thermanaerovibrio velox DSM 12556</name>
    <dbReference type="NCBI Taxonomy" id="926567"/>
    <lineage>
        <taxon>Bacteria</taxon>
        <taxon>Thermotogati</taxon>
        <taxon>Synergistota</taxon>
        <taxon>Synergistia</taxon>
        <taxon>Synergistales</taxon>
        <taxon>Synergistaceae</taxon>
        <taxon>Thermanaerovibrio</taxon>
    </lineage>
</organism>
<dbReference type="GO" id="GO:0016740">
    <property type="term" value="F:transferase activity"/>
    <property type="evidence" value="ECO:0007669"/>
    <property type="project" value="UniProtKB-KW"/>
</dbReference>
<feature type="binding site" evidence="2">
    <location>
        <begin position="37"/>
        <end position="39"/>
    </location>
    <ligand>
        <name>ATP</name>
        <dbReference type="ChEBI" id="CHEBI:30616"/>
    </ligand>
</feature>